<feature type="transmembrane region" description="Helical" evidence="7">
    <location>
        <begin position="74"/>
        <end position="92"/>
    </location>
</feature>
<evidence type="ECO:0000259" key="8">
    <source>
        <dbReference type="PROSITE" id="PS50850"/>
    </source>
</evidence>
<evidence type="ECO:0000256" key="4">
    <source>
        <dbReference type="ARBA" id="ARBA00022692"/>
    </source>
</evidence>
<feature type="transmembrane region" description="Helical" evidence="7">
    <location>
        <begin position="16"/>
        <end position="36"/>
    </location>
</feature>
<accession>A0A6V8LF86</accession>
<proteinExistence type="predicted"/>
<feature type="transmembrane region" description="Helical" evidence="7">
    <location>
        <begin position="42"/>
        <end position="62"/>
    </location>
</feature>
<feature type="transmembrane region" description="Helical" evidence="7">
    <location>
        <begin position="98"/>
        <end position="118"/>
    </location>
</feature>
<dbReference type="PROSITE" id="PS50850">
    <property type="entry name" value="MFS"/>
    <property type="match status" value="1"/>
</dbReference>
<evidence type="ECO:0000256" key="2">
    <source>
        <dbReference type="ARBA" id="ARBA00022448"/>
    </source>
</evidence>
<dbReference type="InterPro" id="IPR036259">
    <property type="entry name" value="MFS_trans_sf"/>
</dbReference>
<dbReference type="AlphaFoldDB" id="A0A6V8LF86"/>
<comment type="caution">
    <text evidence="9">The sequence shown here is derived from an EMBL/GenBank/DDBJ whole genome shotgun (WGS) entry which is preliminary data.</text>
</comment>
<comment type="subcellular location">
    <subcellularLocation>
        <location evidence="1">Cell membrane</location>
        <topology evidence="1">Multi-pass membrane protein</topology>
    </subcellularLocation>
</comment>
<dbReference type="Gene3D" id="1.20.1250.20">
    <property type="entry name" value="MFS general substrate transporter like domains"/>
    <property type="match status" value="1"/>
</dbReference>
<dbReference type="PROSITE" id="PS00216">
    <property type="entry name" value="SUGAR_TRANSPORT_1"/>
    <property type="match status" value="1"/>
</dbReference>
<dbReference type="Proteomes" id="UP000482960">
    <property type="component" value="Unassembled WGS sequence"/>
</dbReference>
<evidence type="ECO:0000256" key="5">
    <source>
        <dbReference type="ARBA" id="ARBA00022989"/>
    </source>
</evidence>
<feature type="transmembrane region" description="Helical" evidence="7">
    <location>
        <begin position="232"/>
        <end position="255"/>
    </location>
</feature>
<protein>
    <submittedName>
        <fullName evidence="9">MFS transporter</fullName>
    </submittedName>
</protein>
<dbReference type="SUPFAM" id="SSF103473">
    <property type="entry name" value="MFS general substrate transporter"/>
    <property type="match status" value="1"/>
</dbReference>
<feature type="domain" description="Major facilitator superfamily (MFS) profile" evidence="8">
    <location>
        <begin position="1"/>
        <end position="414"/>
    </location>
</feature>
<feature type="transmembrane region" description="Helical" evidence="7">
    <location>
        <begin position="359"/>
        <end position="379"/>
    </location>
</feature>
<keyword evidence="6 7" id="KW-0472">Membrane</keyword>
<dbReference type="PROSITE" id="PS00217">
    <property type="entry name" value="SUGAR_TRANSPORT_2"/>
    <property type="match status" value="1"/>
</dbReference>
<dbReference type="Pfam" id="PF07690">
    <property type="entry name" value="MFS_1"/>
    <property type="match status" value="1"/>
</dbReference>
<dbReference type="RefSeq" id="WP_246278763.1">
    <property type="nucleotide sequence ID" value="NZ_BAABJB010000019.1"/>
</dbReference>
<reference evidence="9 10" key="1">
    <citation type="submission" date="2020-03" db="EMBL/GenBank/DDBJ databases">
        <title>Whole genome shotgun sequence of Phytohabitans rumicis NBRC 108638.</title>
        <authorList>
            <person name="Komaki H."/>
            <person name="Tamura T."/>
        </authorList>
    </citation>
    <scope>NUCLEOTIDE SEQUENCE [LARGE SCALE GENOMIC DNA]</scope>
    <source>
        <strain evidence="9 10">NBRC 108638</strain>
    </source>
</reference>
<evidence type="ECO:0000256" key="7">
    <source>
        <dbReference type="SAM" id="Phobius"/>
    </source>
</evidence>
<feature type="transmembrane region" description="Helical" evidence="7">
    <location>
        <begin position="385"/>
        <end position="409"/>
    </location>
</feature>
<gene>
    <name evidence="9" type="ORF">Prum_095350</name>
</gene>
<evidence type="ECO:0000313" key="9">
    <source>
        <dbReference type="EMBL" id="GFJ95893.1"/>
    </source>
</evidence>
<dbReference type="InterPro" id="IPR020846">
    <property type="entry name" value="MFS_dom"/>
</dbReference>
<evidence type="ECO:0000256" key="3">
    <source>
        <dbReference type="ARBA" id="ARBA00022475"/>
    </source>
</evidence>
<dbReference type="InterPro" id="IPR005829">
    <property type="entry name" value="Sugar_transporter_CS"/>
</dbReference>
<dbReference type="EMBL" id="BLPG01000002">
    <property type="protein sequence ID" value="GFJ95893.1"/>
    <property type="molecule type" value="Genomic_DNA"/>
</dbReference>
<keyword evidence="5 7" id="KW-1133">Transmembrane helix</keyword>
<dbReference type="GO" id="GO:0022857">
    <property type="term" value="F:transmembrane transporter activity"/>
    <property type="evidence" value="ECO:0007669"/>
    <property type="project" value="InterPro"/>
</dbReference>
<keyword evidence="10" id="KW-1185">Reference proteome</keyword>
<feature type="transmembrane region" description="Helical" evidence="7">
    <location>
        <begin position="323"/>
        <end position="347"/>
    </location>
</feature>
<evidence type="ECO:0000256" key="6">
    <source>
        <dbReference type="ARBA" id="ARBA00023136"/>
    </source>
</evidence>
<feature type="transmembrane region" description="Helical" evidence="7">
    <location>
        <begin position="173"/>
        <end position="195"/>
    </location>
</feature>
<feature type="transmembrane region" description="Helical" evidence="7">
    <location>
        <begin position="298"/>
        <end position="317"/>
    </location>
</feature>
<evidence type="ECO:0000256" key="1">
    <source>
        <dbReference type="ARBA" id="ARBA00004651"/>
    </source>
</evidence>
<organism evidence="9 10">
    <name type="scientific">Phytohabitans rumicis</name>
    <dbReference type="NCBI Taxonomy" id="1076125"/>
    <lineage>
        <taxon>Bacteria</taxon>
        <taxon>Bacillati</taxon>
        <taxon>Actinomycetota</taxon>
        <taxon>Actinomycetes</taxon>
        <taxon>Micromonosporales</taxon>
        <taxon>Micromonosporaceae</taxon>
    </lineage>
</organism>
<keyword evidence="2" id="KW-0813">Transport</keyword>
<evidence type="ECO:0000313" key="10">
    <source>
        <dbReference type="Proteomes" id="UP000482960"/>
    </source>
</evidence>
<feature type="transmembrane region" description="Helical" evidence="7">
    <location>
        <begin position="139"/>
        <end position="161"/>
    </location>
</feature>
<name>A0A6V8LF86_9ACTN</name>
<keyword evidence="3" id="KW-1003">Cell membrane</keyword>
<dbReference type="CDD" id="cd17369">
    <property type="entry name" value="MFS_ShiA_like"/>
    <property type="match status" value="1"/>
</dbReference>
<sequence length="435" mass="45287">MAIAGLVGTTIEYYDFFIYGTAAALVFSDVFFPALGDVAGSVASFATSAVAFVARPLGAIVFGHYGDRWGRKRTLVTTLLMMGLSTIAIGLLPPAEAIGVAAPVALVVLRLVQGLALGGEWPGANLLTAEYAPQGRRGFYAVFPQVGGAIGFALSSATFLATDVIVGNSDDAFLSYGWRIPFLASAVLVLVGLWARGSIDETPVFRAASTKALSTPRRSPFAGVVREQWREVLLCGGVTGVVFALFYIGATYLTTYGTATLGIERQIVLSLGIVAAAVVALFVFLGGRLSDRYGRRNIIIVTGVLAVVWSIGVFPLLSTGSPLAFGLGLAGAFALNGLAFGPVGAFLPELFATRYRYTGAGVSFNLGGIIGGAVPPLLAPVLADSFGAMAVGAMIALLAVTSVVCTWALTETSNRSSLHDQHLPRVRRASEQPVP</sequence>
<dbReference type="PANTHER" id="PTHR43045">
    <property type="entry name" value="SHIKIMATE TRANSPORTER"/>
    <property type="match status" value="1"/>
</dbReference>
<keyword evidence="4 7" id="KW-0812">Transmembrane</keyword>
<reference evidence="9 10" key="2">
    <citation type="submission" date="2020-03" db="EMBL/GenBank/DDBJ databases">
        <authorList>
            <person name="Ichikawa N."/>
            <person name="Kimura A."/>
            <person name="Kitahashi Y."/>
            <person name="Uohara A."/>
        </authorList>
    </citation>
    <scope>NUCLEOTIDE SEQUENCE [LARGE SCALE GENOMIC DNA]</scope>
    <source>
        <strain evidence="9 10">NBRC 108638</strain>
    </source>
</reference>
<dbReference type="InterPro" id="IPR011701">
    <property type="entry name" value="MFS"/>
</dbReference>
<feature type="transmembrane region" description="Helical" evidence="7">
    <location>
        <begin position="267"/>
        <end position="286"/>
    </location>
</feature>
<dbReference type="GO" id="GO:0005886">
    <property type="term" value="C:plasma membrane"/>
    <property type="evidence" value="ECO:0007669"/>
    <property type="project" value="UniProtKB-SubCell"/>
</dbReference>
<dbReference type="PANTHER" id="PTHR43045:SF2">
    <property type="entry name" value="INNER MEMBRANE METABOLITE TRANSPORT PROTEIN YHJE"/>
    <property type="match status" value="1"/>
</dbReference>